<feature type="region of interest" description="Disordered" evidence="1">
    <location>
        <begin position="262"/>
        <end position="316"/>
    </location>
</feature>
<feature type="region of interest" description="Disordered" evidence="1">
    <location>
        <begin position="435"/>
        <end position="470"/>
    </location>
</feature>
<evidence type="ECO:0000313" key="2">
    <source>
        <dbReference type="EMBL" id="KAF0317078.1"/>
    </source>
</evidence>
<name>A0A8H3ZFD1_9PEZI</name>
<evidence type="ECO:0000256" key="1">
    <source>
        <dbReference type="SAM" id="MobiDB-lite"/>
    </source>
</evidence>
<protein>
    <submittedName>
        <fullName evidence="2">Uncharacterized protein</fullName>
    </submittedName>
</protein>
<evidence type="ECO:0000313" key="3">
    <source>
        <dbReference type="Proteomes" id="UP000434172"/>
    </source>
</evidence>
<keyword evidence="3" id="KW-1185">Reference proteome</keyword>
<dbReference type="EMBL" id="WOWK01000138">
    <property type="protein sequence ID" value="KAF0317078.1"/>
    <property type="molecule type" value="Genomic_DNA"/>
</dbReference>
<accession>A0A8H3ZFD1</accession>
<feature type="compositionally biased region" description="Polar residues" evidence="1">
    <location>
        <begin position="457"/>
        <end position="469"/>
    </location>
</feature>
<reference evidence="2 3" key="1">
    <citation type="submission" date="2019-12" db="EMBL/GenBank/DDBJ databases">
        <title>A genome sequence resource for the geographically widespread anthracnose pathogen Colletotrichum asianum.</title>
        <authorList>
            <person name="Meng Y."/>
        </authorList>
    </citation>
    <scope>NUCLEOTIDE SEQUENCE [LARGE SCALE GENOMIC DNA]</scope>
    <source>
        <strain evidence="2 3">ICMP 18580</strain>
    </source>
</reference>
<organism evidence="2 3">
    <name type="scientific">Colletotrichum asianum</name>
    <dbReference type="NCBI Taxonomy" id="702518"/>
    <lineage>
        <taxon>Eukaryota</taxon>
        <taxon>Fungi</taxon>
        <taxon>Dikarya</taxon>
        <taxon>Ascomycota</taxon>
        <taxon>Pezizomycotina</taxon>
        <taxon>Sordariomycetes</taxon>
        <taxon>Hypocreomycetidae</taxon>
        <taxon>Glomerellales</taxon>
        <taxon>Glomerellaceae</taxon>
        <taxon>Colletotrichum</taxon>
        <taxon>Colletotrichum gloeosporioides species complex</taxon>
    </lineage>
</organism>
<proteinExistence type="predicted"/>
<feature type="compositionally biased region" description="Low complexity" evidence="1">
    <location>
        <begin position="435"/>
        <end position="449"/>
    </location>
</feature>
<dbReference type="AlphaFoldDB" id="A0A8H3ZFD1"/>
<comment type="caution">
    <text evidence="2">The sequence shown here is derived from an EMBL/GenBank/DDBJ whole genome shotgun (WGS) entry which is preliminary data.</text>
</comment>
<dbReference type="OrthoDB" id="4849399at2759"/>
<dbReference type="Proteomes" id="UP000434172">
    <property type="component" value="Unassembled WGS sequence"/>
</dbReference>
<sequence>MPAANQFAGLTQAPVFMHHAARTYRSWQELWGAFSVAGHGHHDCPSCFGNEQHQLRDIERTATMAVQRRVVWYIPGLPGRCNSDLFVTSKLVVSRPRCWFSIATMCLTNNSIKLCGTLLSFYESKPKKQRGFRWCVRTRATILFTLYADRILPSDTDRLPIPRLRAECNILQHDPAWAFVLPYFDKLVQHYATKWVKEPCNGALVSWCAVSGCYRWDEHQTAGWPHGGVDAVEAWMRQTLGKTDWWQGEQPGLVEQFGSMSLQAPSNPEKVSHLQQSAPGPRSQQPSHRPRPRPRDAQRVGKSRARPRVHNPWGANEAVEVPASKAVAELLPPVVPTLAGPTPSPQPAPAVSLAKTGTVVSAPFSIVGTDTVISAPASMVCTPPQTPRRGSVVGNSTVVSSPFSSAGTNTVISSPASTVFTPPQRIQTPHTMRTSTIISSPPTTVFISPRRPHAPRTTGNSTVVSSPFGNTVVSSRRSTVVSYRPSNEYHQPSEAFTQALEMHRAAQRMMVEAEMAMKEHGLFGYVGYVQ</sequence>
<gene>
    <name evidence="2" type="ORF">GQ607_015665</name>
</gene>